<accession>A0A183BGK2</accession>
<proteinExistence type="predicted"/>
<dbReference type="AlphaFoldDB" id="A0A183BGK2"/>
<evidence type="ECO:0000313" key="3">
    <source>
        <dbReference type="WBParaSite" id="ECPE_0001838701-mRNA-1"/>
    </source>
</evidence>
<evidence type="ECO:0000313" key="1">
    <source>
        <dbReference type="EMBL" id="VDP96135.1"/>
    </source>
</evidence>
<reference evidence="1 2" key="2">
    <citation type="submission" date="2018-11" db="EMBL/GenBank/DDBJ databases">
        <authorList>
            <consortium name="Pathogen Informatics"/>
        </authorList>
    </citation>
    <scope>NUCLEOTIDE SEQUENCE [LARGE SCALE GENOMIC DNA]</scope>
    <source>
        <strain evidence="1 2">Egypt</strain>
    </source>
</reference>
<protein>
    <submittedName>
        <fullName evidence="3">Transcription factor GAMYB</fullName>
    </submittedName>
</protein>
<sequence>MLGDLTVSEIGLSQPMEYKTDALLTPVSASTVVTDVDWSTLVSAPSLFPLDAPTKSVCTNSGFAMVEHVGFPHASSVSSGSAIATAAAAAAAIAAPHSPSFLPFHSLESDFHDLMDTADSNMGLSPLVINWTGDA</sequence>
<name>A0A183BGK2_9TREM</name>
<keyword evidence="2" id="KW-1185">Reference proteome</keyword>
<gene>
    <name evidence="1" type="ORF">ECPE_LOCUS18337</name>
</gene>
<dbReference type="EMBL" id="UZAN01077370">
    <property type="protein sequence ID" value="VDP96135.1"/>
    <property type="molecule type" value="Genomic_DNA"/>
</dbReference>
<dbReference type="Proteomes" id="UP000272942">
    <property type="component" value="Unassembled WGS sequence"/>
</dbReference>
<evidence type="ECO:0000313" key="2">
    <source>
        <dbReference type="Proteomes" id="UP000272942"/>
    </source>
</evidence>
<reference evidence="3" key="1">
    <citation type="submission" date="2016-06" db="UniProtKB">
        <authorList>
            <consortium name="WormBaseParasite"/>
        </authorList>
    </citation>
    <scope>IDENTIFICATION</scope>
</reference>
<organism evidence="3">
    <name type="scientific">Echinostoma caproni</name>
    <dbReference type="NCBI Taxonomy" id="27848"/>
    <lineage>
        <taxon>Eukaryota</taxon>
        <taxon>Metazoa</taxon>
        <taxon>Spiralia</taxon>
        <taxon>Lophotrochozoa</taxon>
        <taxon>Platyhelminthes</taxon>
        <taxon>Trematoda</taxon>
        <taxon>Digenea</taxon>
        <taxon>Plagiorchiida</taxon>
        <taxon>Echinostomata</taxon>
        <taxon>Echinostomatoidea</taxon>
        <taxon>Echinostomatidae</taxon>
        <taxon>Echinostoma</taxon>
    </lineage>
</organism>
<dbReference type="WBParaSite" id="ECPE_0001838701-mRNA-1">
    <property type="protein sequence ID" value="ECPE_0001838701-mRNA-1"/>
    <property type="gene ID" value="ECPE_0001838701"/>
</dbReference>